<keyword evidence="2" id="KW-1185">Reference proteome</keyword>
<sequence>MADKHDNCGPAKMND</sequence>
<proteinExistence type="predicted"/>
<protein>
    <submittedName>
        <fullName evidence="1">Uncharacterized protein</fullName>
    </submittedName>
</protein>
<evidence type="ECO:0000313" key="1">
    <source>
        <dbReference type="EMBL" id="KDO45788.1"/>
    </source>
</evidence>
<name>A0A067DSK5_CITSI</name>
<reference evidence="1 2" key="1">
    <citation type="submission" date="2014-04" db="EMBL/GenBank/DDBJ databases">
        <authorList>
            <consortium name="International Citrus Genome Consortium"/>
            <person name="Gmitter F."/>
            <person name="Chen C."/>
            <person name="Farmerie W."/>
            <person name="Harkins T."/>
            <person name="Desany B."/>
            <person name="Mohiuddin M."/>
            <person name="Kodira C."/>
            <person name="Borodovsky M."/>
            <person name="Lomsadze A."/>
            <person name="Burns P."/>
            <person name="Jenkins J."/>
            <person name="Prochnik S."/>
            <person name="Shu S."/>
            <person name="Chapman J."/>
            <person name="Pitluck S."/>
            <person name="Schmutz J."/>
            <person name="Rokhsar D."/>
        </authorList>
    </citation>
    <scope>NUCLEOTIDE SEQUENCE</scope>
</reference>
<organism evidence="1 2">
    <name type="scientific">Citrus sinensis</name>
    <name type="common">Sweet orange</name>
    <name type="synonym">Citrus aurantium var. sinensis</name>
    <dbReference type="NCBI Taxonomy" id="2711"/>
    <lineage>
        <taxon>Eukaryota</taxon>
        <taxon>Viridiplantae</taxon>
        <taxon>Streptophyta</taxon>
        <taxon>Embryophyta</taxon>
        <taxon>Tracheophyta</taxon>
        <taxon>Spermatophyta</taxon>
        <taxon>Magnoliopsida</taxon>
        <taxon>eudicotyledons</taxon>
        <taxon>Gunneridae</taxon>
        <taxon>Pentapetalae</taxon>
        <taxon>rosids</taxon>
        <taxon>malvids</taxon>
        <taxon>Sapindales</taxon>
        <taxon>Rutaceae</taxon>
        <taxon>Aurantioideae</taxon>
        <taxon>Citrus</taxon>
    </lineage>
</organism>
<dbReference type="Proteomes" id="UP000027120">
    <property type="component" value="Unassembled WGS sequence"/>
</dbReference>
<dbReference type="EMBL" id="KK785236">
    <property type="protein sequence ID" value="KDO45788.1"/>
    <property type="molecule type" value="Genomic_DNA"/>
</dbReference>
<evidence type="ECO:0000313" key="2">
    <source>
        <dbReference type="Proteomes" id="UP000027120"/>
    </source>
</evidence>
<gene>
    <name evidence="1" type="ORF">CISIN_1g0333761mg</name>
</gene>
<feature type="non-terminal residue" evidence="1">
    <location>
        <position position="1"/>
    </location>
</feature>
<accession>A0A067DSK5</accession>